<evidence type="ECO:0000313" key="2">
    <source>
        <dbReference type="EMBL" id="CAD2079648.1"/>
    </source>
</evidence>
<accession>A0A6V7RMU2</accession>
<feature type="compositionally biased region" description="Basic and acidic residues" evidence="1">
    <location>
        <begin position="41"/>
        <end position="61"/>
    </location>
</feature>
<keyword evidence="3" id="KW-1185">Reference proteome</keyword>
<dbReference type="Proteomes" id="UP000589351">
    <property type="component" value="Unassembled WGS sequence"/>
</dbReference>
<dbReference type="Gene3D" id="3.90.640.20">
    <property type="entry name" value="Heat-shock cognate protein, ATPase"/>
    <property type="match status" value="1"/>
</dbReference>
<organism evidence="2 3">
    <name type="scientific">Jeotgalicoccus meleagridis</name>
    <dbReference type="NCBI Taxonomy" id="2759181"/>
    <lineage>
        <taxon>Bacteria</taxon>
        <taxon>Bacillati</taxon>
        <taxon>Bacillota</taxon>
        <taxon>Bacilli</taxon>
        <taxon>Bacillales</taxon>
        <taxon>Staphylococcaceae</taxon>
        <taxon>Jeotgalicoccus</taxon>
    </lineage>
</organism>
<dbReference type="RefSeq" id="WP_185126233.1">
    <property type="nucleotide sequence ID" value="NZ_CAJEWD010000008.1"/>
</dbReference>
<name>A0A6V7RMU2_9STAP</name>
<reference evidence="2 3" key="1">
    <citation type="submission" date="2020-07" db="EMBL/GenBank/DDBJ databases">
        <authorList>
            <person name="Criscuolo A."/>
        </authorList>
    </citation>
    <scope>NUCLEOTIDE SEQUENCE [LARGE SCALE GENOMIC DNA]</scope>
    <source>
        <strain evidence="2">CIP111649</strain>
    </source>
</reference>
<dbReference type="EMBL" id="CAJEWD010000008">
    <property type="protein sequence ID" value="CAD2079648.1"/>
    <property type="molecule type" value="Genomic_DNA"/>
</dbReference>
<protein>
    <submittedName>
        <fullName evidence="2">Peptidoglycan-N-acetylmuramic acid deacetylase PdaC</fullName>
    </submittedName>
</protein>
<feature type="compositionally biased region" description="Basic and acidic residues" evidence="1">
    <location>
        <begin position="21"/>
        <end position="34"/>
    </location>
</feature>
<dbReference type="AlphaFoldDB" id="A0A6V7RMU2"/>
<dbReference type="PROSITE" id="PS51257">
    <property type="entry name" value="PROKAR_LIPOPROTEIN"/>
    <property type="match status" value="1"/>
</dbReference>
<sequence>MKPKVSLLIIFPLVFLTACSEDKETPRGSEEAKNMLESGEYSEKEKDSTSEETDISKEKNSDMTTVSKMDKDNNKEISVTYPEFGLPNVDSGIQQLIDKKLEIFKNISTANEDEGETPVLNINFEKDKVKDHIYALTFNIDSHYAEDSLKEREIVWVNNDTDELLVGEGLFDDSSETKALVYEQLLKEIEKDDTLNIYLRKDKLKEWVNENTTFEEVAIEDNRLNFNFEVDTIAETAAGEPSFDIDISEARHLMPERVQEFIK</sequence>
<evidence type="ECO:0000313" key="3">
    <source>
        <dbReference type="Proteomes" id="UP000589351"/>
    </source>
</evidence>
<evidence type="ECO:0000256" key="1">
    <source>
        <dbReference type="SAM" id="MobiDB-lite"/>
    </source>
</evidence>
<dbReference type="InterPro" id="IPR037126">
    <property type="entry name" value="PdaC/RsiV-like_sf"/>
</dbReference>
<proteinExistence type="predicted"/>
<feature type="region of interest" description="Disordered" evidence="1">
    <location>
        <begin position="21"/>
        <end position="71"/>
    </location>
</feature>
<comment type="caution">
    <text evidence="2">The sequence shown here is derived from an EMBL/GenBank/DDBJ whole genome shotgun (WGS) entry which is preliminary data.</text>
</comment>
<gene>
    <name evidence="2" type="primary">pdaC_2</name>
    <name evidence="2" type="ORF">JEODO184_01728</name>
</gene>